<dbReference type="PROSITE" id="PS50901">
    <property type="entry name" value="FTSK"/>
    <property type="match status" value="3"/>
</dbReference>
<feature type="domain" description="FtsK" evidence="6">
    <location>
        <begin position="581"/>
        <end position="773"/>
    </location>
</feature>
<reference evidence="7 8" key="1">
    <citation type="submission" date="2020-01" db="EMBL/GenBank/DDBJ databases">
        <title>Kibdelosporangium persica a novel Actinomycetes from a hot desert in Iran.</title>
        <authorList>
            <person name="Safaei N."/>
            <person name="Zaburannyi N."/>
            <person name="Mueller R."/>
            <person name="Wink J."/>
        </authorList>
    </citation>
    <scope>NUCLEOTIDE SEQUENCE [LARGE SCALE GENOMIC DNA]</scope>
    <source>
        <strain evidence="7 8">4NS15</strain>
    </source>
</reference>
<evidence type="ECO:0000259" key="6">
    <source>
        <dbReference type="PROSITE" id="PS50901"/>
    </source>
</evidence>
<dbReference type="PANTHER" id="PTHR22683">
    <property type="entry name" value="SPORULATION PROTEIN RELATED"/>
    <property type="match status" value="1"/>
</dbReference>
<name>A0ABX2FJ18_9PSEU</name>
<evidence type="ECO:0000313" key="7">
    <source>
        <dbReference type="EMBL" id="NRN71406.1"/>
    </source>
</evidence>
<organism evidence="7 8">
    <name type="scientific">Kibdelosporangium persicum</name>
    <dbReference type="NCBI Taxonomy" id="2698649"/>
    <lineage>
        <taxon>Bacteria</taxon>
        <taxon>Bacillati</taxon>
        <taxon>Actinomycetota</taxon>
        <taxon>Actinomycetes</taxon>
        <taxon>Pseudonocardiales</taxon>
        <taxon>Pseudonocardiaceae</taxon>
        <taxon>Kibdelosporangium</taxon>
    </lineage>
</organism>
<comment type="caution">
    <text evidence="7">The sequence shown here is derived from an EMBL/GenBank/DDBJ whole genome shotgun (WGS) entry which is preliminary data.</text>
</comment>
<dbReference type="InterPro" id="IPR027417">
    <property type="entry name" value="P-loop_NTPase"/>
</dbReference>
<evidence type="ECO:0000256" key="2">
    <source>
        <dbReference type="ARBA" id="ARBA00022741"/>
    </source>
</evidence>
<feature type="domain" description="FtsK" evidence="6">
    <location>
        <begin position="273"/>
        <end position="472"/>
    </location>
</feature>
<dbReference type="Proteomes" id="UP000763557">
    <property type="component" value="Unassembled WGS sequence"/>
</dbReference>
<dbReference type="InterPro" id="IPR002543">
    <property type="entry name" value="FtsK_dom"/>
</dbReference>
<evidence type="ECO:0000313" key="8">
    <source>
        <dbReference type="Proteomes" id="UP000763557"/>
    </source>
</evidence>
<dbReference type="PROSITE" id="PS50222">
    <property type="entry name" value="EF_HAND_2"/>
    <property type="match status" value="1"/>
</dbReference>
<dbReference type="SUPFAM" id="SSF52540">
    <property type="entry name" value="P-loop containing nucleoside triphosphate hydrolases"/>
    <property type="match status" value="3"/>
</dbReference>
<evidence type="ECO:0000256" key="1">
    <source>
        <dbReference type="ARBA" id="ARBA00022737"/>
    </source>
</evidence>
<evidence type="ECO:0000256" key="3">
    <source>
        <dbReference type="ARBA" id="ARBA00022840"/>
    </source>
</evidence>
<feature type="binding site" evidence="4">
    <location>
        <begin position="874"/>
        <end position="881"/>
    </location>
    <ligand>
        <name>ATP</name>
        <dbReference type="ChEBI" id="CHEBI:30616"/>
    </ligand>
</feature>
<proteinExistence type="predicted"/>
<feature type="domain" description="FtsK" evidence="6">
    <location>
        <begin position="857"/>
        <end position="1041"/>
    </location>
</feature>
<dbReference type="RefSeq" id="WP_173142607.1">
    <property type="nucleotide sequence ID" value="NZ_CBCSGW010000118.1"/>
</dbReference>
<dbReference type="PANTHER" id="PTHR22683:SF1">
    <property type="entry name" value="TYPE VII SECRETION SYSTEM PROTEIN ESSC"/>
    <property type="match status" value="1"/>
</dbReference>
<sequence>MTGRRVAVLVATTSYSDPTLQPYGVPVGDGRRLRELLLDPDVGGFDEVVLLANESKSGIERELERVLLHDRAPEDMVLVHMTGCPAWNNSSQLFFSTAGTDLRFMWSTAIPALVFGWLLAESPAQAKVVLLDNSLGAQPFLTDHLGTSSFVLSAPRQLTATVVRGLETGAADLDGDGQISFTDLTEFVRQELDDDWQVCGGAFDGPIRIAGTPDRTAEPVVAAEPVTTTDDGEPELLSLLGISSLAEHDVQRAWRRRPESERYRVPIGVDESGQPVVVDIKNAAMDGMGPHGLCFGGRGADTVDFVCTFMLGLAATHSSQILNFVIVDFDSGVAFRELGSLPHVSALLTGLGDDLSLLDRLMDALAGEMTRRQELLRATGMRHFWEYESARENGADLDPLPALVIVINEFAFLLTAKPGLDRLLVTLGRLGKSLGLHMLLAAHTMEHGSLRALDPFLSYRIGLWMPAEESRVVLGIPDAHELPPGRAAYFKHDVGTLVRFTTATATVAGVDVAGALVSTMLGQGPPAHEVWLPPLDTPCSLDMLVPPLHVAENRGLSPQNTPWLGQLQTPVGVVDKPFEQRRDLLWADFSGAAGHGAVVGARGSGKSMLLRTLVMSMALTQTPLEAQFHCLDFGGGMLTSVRDLPNVGAVATVDDGDLVQRVVAQLTSLVADRERRFQEHGISSMAEFRDRKGQGQITDDPFGDVFLVVDGWTEFRQAHEQLEPQVLDLVSRGLAYGVHVILSAARWADLPPATKELLGTRFELRLDDPAESEVDSRMAGTVPARPGFGLTRDKLHFLVGLPRIDNSASAGDVEDGIRDASGKIRQQWRGTVPPLVRPAPYTSRARTIPIGVADGDQDSVSVDFDTEPHFMVFGETESGKTNVLRTIVRGIMRRYTPDKALIMVVDFRHSLLGVVDTQHLLAYVISPQQLATTMADVVTSMRRRLPGPDVTQEQIKDRSWWSGPELFVVVDDYELAASRPDNPMAPLRELLPLAKEIGLHLVLGRRPEPASRTRADPVVSTLQELGSPGVVLSVPAETGVQLGSYQPTPLPPGNGVLITRDAAPRQVRMNWTEPEA</sequence>
<dbReference type="InterPro" id="IPR018247">
    <property type="entry name" value="EF_Hand_1_Ca_BS"/>
</dbReference>
<protein>
    <submittedName>
        <fullName evidence="7">Type VII secretion protein EccCb</fullName>
    </submittedName>
</protein>
<feature type="binding site" evidence="4">
    <location>
        <begin position="296"/>
        <end position="303"/>
    </location>
    <ligand>
        <name>ATP</name>
        <dbReference type="ChEBI" id="CHEBI:30616"/>
    </ligand>
</feature>
<dbReference type="Gene3D" id="3.40.50.300">
    <property type="entry name" value="P-loop containing nucleotide triphosphate hydrolases"/>
    <property type="match status" value="3"/>
</dbReference>
<evidence type="ECO:0000256" key="4">
    <source>
        <dbReference type="PROSITE-ProRule" id="PRU00289"/>
    </source>
</evidence>
<dbReference type="InterPro" id="IPR023837">
    <property type="entry name" value="EccCb-like_Actinobacteria"/>
</dbReference>
<keyword evidence="2 4" id="KW-0547">Nucleotide-binding</keyword>
<accession>A0ABX2FJ18</accession>
<keyword evidence="3 4" id="KW-0067">ATP-binding</keyword>
<dbReference type="NCBIfam" id="TIGR03925">
    <property type="entry name" value="T7SS_EccC_b"/>
    <property type="match status" value="1"/>
</dbReference>
<dbReference type="InterPro" id="IPR050206">
    <property type="entry name" value="FtsK/SpoIIIE/SftA"/>
</dbReference>
<dbReference type="Pfam" id="PF01580">
    <property type="entry name" value="FtsK_SpoIIIE"/>
    <property type="match status" value="3"/>
</dbReference>
<dbReference type="InterPro" id="IPR002048">
    <property type="entry name" value="EF_hand_dom"/>
</dbReference>
<dbReference type="PROSITE" id="PS00018">
    <property type="entry name" value="EF_HAND_1"/>
    <property type="match status" value="1"/>
</dbReference>
<feature type="binding site" evidence="4">
    <location>
        <begin position="600"/>
        <end position="607"/>
    </location>
    <ligand>
        <name>ATP</name>
        <dbReference type="ChEBI" id="CHEBI:30616"/>
    </ligand>
</feature>
<gene>
    <name evidence="7" type="ORF">GC106_86860</name>
</gene>
<keyword evidence="1" id="KW-0677">Repeat</keyword>
<evidence type="ECO:0000259" key="5">
    <source>
        <dbReference type="PROSITE" id="PS50222"/>
    </source>
</evidence>
<feature type="domain" description="EF-hand" evidence="5">
    <location>
        <begin position="172"/>
        <end position="194"/>
    </location>
</feature>
<dbReference type="EMBL" id="JAAATY010000065">
    <property type="protein sequence ID" value="NRN71406.1"/>
    <property type="molecule type" value="Genomic_DNA"/>
</dbReference>
<keyword evidence="8" id="KW-1185">Reference proteome</keyword>